<dbReference type="SUPFAM" id="SSF51735">
    <property type="entry name" value="NAD(P)-binding Rossmann-fold domains"/>
    <property type="match status" value="1"/>
</dbReference>
<comment type="subunit">
    <text evidence="2">Monomer.</text>
</comment>
<dbReference type="Proteomes" id="UP001056012">
    <property type="component" value="Chromosome 7"/>
</dbReference>
<sequence>MATPTNTAAWLVAEKANPLEVKPADYTPPSDNEVVVKNRAFGLNSVDWARQFMGNALFPWVKYPCILGSDVAGEVSEVGSGVKNVKVGDRVLGMAVGLKSNRPADAAFQTYTVLPSQLVSPIPSTVSFEDAAVIPLAISTAACGLYQKEYLALQHPTAPARPATGETVLIWGGASSVGTNAIQLAVASGYEVISTASPKNWDYVKKLGASQVFDYRSDTVVSDIVKAFQGKKSAGALAIGQETTGICAQIVSQIGGNPFVASANMPPKELPEGVSTKFIFGSDLKDNEVGPAIYNDFIPAGFKDGSFVPSPPARVIGKGLEAIQGGLNEIPKGVSASKLVVSLE</sequence>
<evidence type="ECO:0000313" key="6">
    <source>
        <dbReference type="Proteomes" id="UP001056012"/>
    </source>
</evidence>
<organism evidence="5 6">
    <name type="scientific">Curvularia clavata</name>
    <dbReference type="NCBI Taxonomy" id="95742"/>
    <lineage>
        <taxon>Eukaryota</taxon>
        <taxon>Fungi</taxon>
        <taxon>Dikarya</taxon>
        <taxon>Ascomycota</taxon>
        <taxon>Pezizomycotina</taxon>
        <taxon>Dothideomycetes</taxon>
        <taxon>Pleosporomycetidae</taxon>
        <taxon>Pleosporales</taxon>
        <taxon>Pleosporineae</taxon>
        <taxon>Pleosporaceae</taxon>
        <taxon>Curvularia</taxon>
    </lineage>
</organism>
<dbReference type="Pfam" id="PF00107">
    <property type="entry name" value="ADH_zinc_N"/>
    <property type="match status" value="1"/>
</dbReference>
<name>A0A9Q8ZI39_CURCL</name>
<dbReference type="VEuPathDB" id="FungiDB:yc1106_09148"/>
<reference evidence="5" key="1">
    <citation type="submission" date="2021-12" db="EMBL/GenBank/DDBJ databases">
        <title>Curvularia clavata genome.</title>
        <authorList>
            <person name="Cao Y."/>
        </authorList>
    </citation>
    <scope>NUCLEOTIDE SEQUENCE</scope>
    <source>
        <strain evidence="5">Yc1106</strain>
    </source>
</reference>
<protein>
    <submittedName>
        <fullName evidence="5">GroES-like protein</fullName>
    </submittedName>
</protein>
<dbReference type="EMBL" id="CP089280">
    <property type="protein sequence ID" value="USP81874.1"/>
    <property type="molecule type" value="Genomic_DNA"/>
</dbReference>
<keyword evidence="3" id="KW-0560">Oxidoreductase</keyword>
<dbReference type="InterPro" id="IPR020843">
    <property type="entry name" value="ER"/>
</dbReference>
<gene>
    <name evidence="5" type="ORF">yc1106_09148</name>
</gene>
<dbReference type="OrthoDB" id="10257049at2759"/>
<proteinExistence type="inferred from homology"/>
<feature type="domain" description="Enoyl reductase (ER)" evidence="4">
    <location>
        <begin position="15"/>
        <end position="341"/>
    </location>
</feature>
<dbReference type="PANTHER" id="PTHR45348">
    <property type="entry name" value="HYPOTHETICAL OXIDOREDUCTASE (EUROFUNG)"/>
    <property type="match status" value="1"/>
</dbReference>
<comment type="similarity">
    <text evidence="1">Belongs to the zinc-containing alcohol dehydrogenase family.</text>
</comment>
<dbReference type="InterPro" id="IPR047122">
    <property type="entry name" value="Trans-enoyl_RdTase-like"/>
</dbReference>
<evidence type="ECO:0000259" key="4">
    <source>
        <dbReference type="SMART" id="SM00829"/>
    </source>
</evidence>
<evidence type="ECO:0000256" key="2">
    <source>
        <dbReference type="ARBA" id="ARBA00011245"/>
    </source>
</evidence>
<keyword evidence="6" id="KW-1185">Reference proteome</keyword>
<evidence type="ECO:0000256" key="3">
    <source>
        <dbReference type="ARBA" id="ARBA00023002"/>
    </source>
</evidence>
<dbReference type="PANTHER" id="PTHR45348:SF2">
    <property type="entry name" value="ZINC-TYPE ALCOHOL DEHYDROGENASE-LIKE PROTEIN C2E1P3.01"/>
    <property type="match status" value="1"/>
</dbReference>
<accession>A0A9Q8ZI39</accession>
<dbReference type="InterPro" id="IPR013154">
    <property type="entry name" value="ADH-like_N"/>
</dbReference>
<dbReference type="CDD" id="cd08249">
    <property type="entry name" value="enoyl_reductase_like"/>
    <property type="match status" value="1"/>
</dbReference>
<evidence type="ECO:0000313" key="5">
    <source>
        <dbReference type="EMBL" id="USP81874.1"/>
    </source>
</evidence>
<dbReference type="InterPro" id="IPR013149">
    <property type="entry name" value="ADH-like_C"/>
</dbReference>
<dbReference type="InterPro" id="IPR036291">
    <property type="entry name" value="NAD(P)-bd_dom_sf"/>
</dbReference>
<dbReference type="SUPFAM" id="SSF50129">
    <property type="entry name" value="GroES-like"/>
    <property type="match status" value="1"/>
</dbReference>
<dbReference type="Gene3D" id="3.90.180.10">
    <property type="entry name" value="Medium-chain alcohol dehydrogenases, catalytic domain"/>
    <property type="match status" value="1"/>
</dbReference>
<dbReference type="Pfam" id="PF08240">
    <property type="entry name" value="ADH_N"/>
    <property type="match status" value="1"/>
</dbReference>
<dbReference type="SMART" id="SM00829">
    <property type="entry name" value="PKS_ER"/>
    <property type="match status" value="1"/>
</dbReference>
<dbReference type="Gene3D" id="3.40.50.720">
    <property type="entry name" value="NAD(P)-binding Rossmann-like Domain"/>
    <property type="match status" value="1"/>
</dbReference>
<evidence type="ECO:0000256" key="1">
    <source>
        <dbReference type="ARBA" id="ARBA00008072"/>
    </source>
</evidence>
<dbReference type="InterPro" id="IPR011032">
    <property type="entry name" value="GroES-like_sf"/>
</dbReference>
<dbReference type="GO" id="GO:0016651">
    <property type="term" value="F:oxidoreductase activity, acting on NAD(P)H"/>
    <property type="evidence" value="ECO:0007669"/>
    <property type="project" value="InterPro"/>
</dbReference>
<dbReference type="AlphaFoldDB" id="A0A9Q8ZI39"/>